<evidence type="ECO:0000256" key="5">
    <source>
        <dbReference type="ARBA" id="ARBA00023098"/>
    </source>
</evidence>
<name>R7VB97_CAPTE</name>
<dbReference type="Proteomes" id="UP000014760">
    <property type="component" value="Unassembled WGS sequence"/>
</dbReference>
<reference evidence="10" key="1">
    <citation type="submission" date="2012-12" db="EMBL/GenBank/DDBJ databases">
        <authorList>
            <person name="Hellsten U."/>
            <person name="Grimwood J."/>
            <person name="Chapman J.A."/>
            <person name="Shapiro H."/>
            <person name="Aerts A."/>
            <person name="Otillar R.P."/>
            <person name="Terry A.Y."/>
            <person name="Boore J.L."/>
            <person name="Simakov O."/>
            <person name="Marletaz F."/>
            <person name="Cho S.-J."/>
            <person name="Edsinger-Gonzales E."/>
            <person name="Havlak P."/>
            <person name="Kuo D.-H."/>
            <person name="Larsson T."/>
            <person name="Lv J."/>
            <person name="Arendt D."/>
            <person name="Savage R."/>
            <person name="Osoegawa K."/>
            <person name="de Jong P."/>
            <person name="Lindberg D.R."/>
            <person name="Seaver E.C."/>
            <person name="Weisblat D.A."/>
            <person name="Putnam N.H."/>
            <person name="Grigoriev I.V."/>
            <person name="Rokhsar D.S."/>
        </authorList>
    </citation>
    <scope>NUCLEOTIDE SEQUENCE</scope>
    <source>
        <strain evidence="10">I ESC-2004</strain>
    </source>
</reference>
<dbReference type="PANTHER" id="PTHR12370:SF3">
    <property type="entry name" value="PHOSPHOLIPASE B-LIKE 2-RELATED"/>
    <property type="match status" value="1"/>
</dbReference>
<protein>
    <recommendedName>
        <fullName evidence="7">Phospholipase B-like</fullName>
        <ecNumber evidence="7">3.1.1.-</ecNumber>
    </recommendedName>
</protein>
<dbReference type="EMBL" id="KB293569">
    <property type="protein sequence ID" value="ELU15812.1"/>
    <property type="molecule type" value="Genomic_DNA"/>
</dbReference>
<dbReference type="HOGENOM" id="CLU_027106_4_0_1"/>
<accession>R7VB97</accession>
<dbReference type="OMA" id="YQEGYWA"/>
<reference evidence="8 10" key="2">
    <citation type="journal article" date="2013" name="Nature">
        <title>Insights into bilaterian evolution from three spiralian genomes.</title>
        <authorList>
            <person name="Simakov O."/>
            <person name="Marletaz F."/>
            <person name="Cho S.J."/>
            <person name="Edsinger-Gonzales E."/>
            <person name="Havlak P."/>
            <person name="Hellsten U."/>
            <person name="Kuo D.H."/>
            <person name="Larsson T."/>
            <person name="Lv J."/>
            <person name="Arendt D."/>
            <person name="Savage R."/>
            <person name="Osoegawa K."/>
            <person name="de Jong P."/>
            <person name="Grimwood J."/>
            <person name="Chapman J.A."/>
            <person name="Shapiro H."/>
            <person name="Aerts A."/>
            <person name="Otillar R.P."/>
            <person name="Terry A.Y."/>
            <person name="Boore J.L."/>
            <person name="Grigoriev I.V."/>
            <person name="Lindberg D.R."/>
            <person name="Seaver E.C."/>
            <person name="Weisblat D.A."/>
            <person name="Putnam N.H."/>
            <person name="Rokhsar D.S."/>
        </authorList>
    </citation>
    <scope>NUCLEOTIDE SEQUENCE</scope>
    <source>
        <strain evidence="8 10">I ESC-2004</strain>
    </source>
</reference>
<keyword evidence="4 7" id="KW-0442">Lipid degradation</keyword>
<keyword evidence="6" id="KW-0325">Glycoprotein</keyword>
<dbReference type="AlphaFoldDB" id="R7VB97"/>
<evidence type="ECO:0000256" key="2">
    <source>
        <dbReference type="ARBA" id="ARBA00022729"/>
    </source>
</evidence>
<dbReference type="Gene3D" id="3.60.60.30">
    <property type="match status" value="1"/>
</dbReference>
<evidence type="ECO:0000256" key="4">
    <source>
        <dbReference type="ARBA" id="ARBA00022963"/>
    </source>
</evidence>
<comment type="similarity">
    <text evidence="1 7">Belongs to the phospholipase B-like family.</text>
</comment>
<evidence type="ECO:0000256" key="6">
    <source>
        <dbReference type="ARBA" id="ARBA00023180"/>
    </source>
</evidence>
<evidence type="ECO:0000256" key="1">
    <source>
        <dbReference type="ARBA" id="ARBA00007835"/>
    </source>
</evidence>
<evidence type="ECO:0000313" key="9">
    <source>
        <dbReference type="EnsemblMetazoa" id="CapteP183314"/>
    </source>
</evidence>
<evidence type="ECO:0000313" key="10">
    <source>
        <dbReference type="Proteomes" id="UP000014760"/>
    </source>
</evidence>
<keyword evidence="10" id="KW-1185">Reference proteome</keyword>
<evidence type="ECO:0000256" key="3">
    <source>
        <dbReference type="ARBA" id="ARBA00022801"/>
    </source>
</evidence>
<dbReference type="EC" id="3.1.1.-" evidence="7"/>
<dbReference type="EMBL" id="AMQN01004460">
    <property type="status" value="NOT_ANNOTATED_CDS"/>
    <property type="molecule type" value="Genomic_DNA"/>
</dbReference>
<sequence length="499" mass="56604">MEDVTIFHASCRWGYLEVHTSEVYADNIQAYAAGFLEGHATRDLITMHWTNTMAGYCTYPLSQFCQKLQNYLDENFAWIEKQIASSSSDPYWRHVELFLHQITGLIDGYHNDKMGIPHHFKPNVTNLLLLQISGDLEDLESAWPKEGKQHVLGSGHCSALIKLLPGFKDVYVAQDTWSGFNSMLRILKKYDFEFRTLHPKTPIIPGHAMTFSSYPGVLMSGDDFYTISSGLVSQETTIGNSNSTLWSKISPENSVLEGIRNMVANRLAHNASEWAQIFARFNSGTYNNQWMIVDYNKFTPGSPPHNGFLHVLEQIPGMIVHDDQTKHLINATYWSSYNTAFYPEIFNASGGPEQVAKYGDWFSYERTPRALIFKRDHSKVTDMESMTKLMRYNDFKNDPLSKCKCTPPYSAENAISARSDLNPINGTYPFGSLGHRLHGGTDMKMTSSELAPNLEFVAVSGPTFDDVPPFQWSTSDFANVTHVGLPDLWKFQPITHKWK</sequence>
<dbReference type="GO" id="GO:0004620">
    <property type="term" value="F:phospholipase activity"/>
    <property type="evidence" value="ECO:0007669"/>
    <property type="project" value="InterPro"/>
</dbReference>
<dbReference type="InterPro" id="IPR007000">
    <property type="entry name" value="PLipase_B-like"/>
</dbReference>
<dbReference type="GO" id="GO:0009395">
    <property type="term" value="P:phospholipid catabolic process"/>
    <property type="evidence" value="ECO:0007669"/>
    <property type="project" value="TreeGrafter"/>
</dbReference>
<evidence type="ECO:0000256" key="7">
    <source>
        <dbReference type="RuleBase" id="RU364138"/>
    </source>
</evidence>
<dbReference type="GO" id="GO:0005576">
    <property type="term" value="C:extracellular region"/>
    <property type="evidence" value="ECO:0007669"/>
    <property type="project" value="TreeGrafter"/>
</dbReference>
<dbReference type="OrthoDB" id="443524at2759"/>
<keyword evidence="5 7" id="KW-0443">Lipid metabolism</keyword>
<proteinExistence type="inferred from homology"/>
<reference evidence="9" key="3">
    <citation type="submission" date="2015-06" db="UniProtKB">
        <authorList>
            <consortium name="EnsemblMetazoa"/>
        </authorList>
    </citation>
    <scope>IDENTIFICATION</scope>
</reference>
<dbReference type="FunCoup" id="R7VB97">
    <property type="interactions" value="36"/>
</dbReference>
<dbReference type="Pfam" id="PF04916">
    <property type="entry name" value="Phospholip_B"/>
    <property type="match status" value="1"/>
</dbReference>
<dbReference type="EnsemblMetazoa" id="CapteT183314">
    <property type="protein sequence ID" value="CapteP183314"/>
    <property type="gene ID" value="CapteG183314"/>
</dbReference>
<organism evidence="8">
    <name type="scientific">Capitella teleta</name>
    <name type="common">Polychaete worm</name>
    <dbReference type="NCBI Taxonomy" id="283909"/>
    <lineage>
        <taxon>Eukaryota</taxon>
        <taxon>Metazoa</taxon>
        <taxon>Spiralia</taxon>
        <taxon>Lophotrochozoa</taxon>
        <taxon>Annelida</taxon>
        <taxon>Polychaeta</taxon>
        <taxon>Sedentaria</taxon>
        <taxon>Scolecida</taxon>
        <taxon>Capitellidae</taxon>
        <taxon>Capitella</taxon>
    </lineage>
</organism>
<evidence type="ECO:0000313" key="8">
    <source>
        <dbReference type="EMBL" id="ELU15812.1"/>
    </source>
</evidence>
<keyword evidence="3 7" id="KW-0378">Hydrolase</keyword>
<comment type="function">
    <text evidence="7">Putative phospholipase.</text>
</comment>
<gene>
    <name evidence="8" type="ORF">CAPTEDRAFT_183314</name>
</gene>
<keyword evidence="2" id="KW-0732">Signal</keyword>
<dbReference type="PANTHER" id="PTHR12370">
    <property type="entry name" value="PHOSPHOLIPASE B-RELATED"/>
    <property type="match status" value="1"/>
</dbReference>